<accession>A0ACD3AF95</accession>
<organism evidence="1 2">
    <name type="scientific">Pluteus cervinus</name>
    <dbReference type="NCBI Taxonomy" id="181527"/>
    <lineage>
        <taxon>Eukaryota</taxon>
        <taxon>Fungi</taxon>
        <taxon>Dikarya</taxon>
        <taxon>Basidiomycota</taxon>
        <taxon>Agaricomycotina</taxon>
        <taxon>Agaricomycetes</taxon>
        <taxon>Agaricomycetidae</taxon>
        <taxon>Agaricales</taxon>
        <taxon>Pluteineae</taxon>
        <taxon>Pluteaceae</taxon>
        <taxon>Pluteus</taxon>
    </lineage>
</organism>
<evidence type="ECO:0000313" key="2">
    <source>
        <dbReference type="Proteomes" id="UP000308600"/>
    </source>
</evidence>
<evidence type="ECO:0000313" key="1">
    <source>
        <dbReference type="EMBL" id="TFK64333.1"/>
    </source>
</evidence>
<dbReference type="EMBL" id="ML208479">
    <property type="protein sequence ID" value="TFK64333.1"/>
    <property type="molecule type" value="Genomic_DNA"/>
</dbReference>
<proteinExistence type="predicted"/>
<keyword evidence="2" id="KW-1185">Reference proteome</keyword>
<protein>
    <submittedName>
        <fullName evidence="1">NAD(P)-binding protein</fullName>
    </submittedName>
</protein>
<gene>
    <name evidence="1" type="ORF">BDN72DRAFT_802237</name>
</gene>
<dbReference type="Proteomes" id="UP000308600">
    <property type="component" value="Unassembled WGS sequence"/>
</dbReference>
<sequence length="281" mass="29874">MSSATYKTFAIAGLGLVGRPILDALLARNASVVVLTRSPKEDTLPTGGKFATIDFNDVSGIAKVLEEHHVDVLISTVGSEALGQQQMNLADASKQAGVKLFVPSEFGVPTVGRKDGIFGYKTNLIEHLRKIGVPSFCVFNGCFTEGILDLVGYESNKEFNVIGEGTAPISFTAVSDVAGYVAHVLTTQPPKKLENGVVRLEGDRASLADIAAFFKIDVNHVSKITGTMGPTYTFLQHLLDTGAGSAGWDPLSDSEGPEKAGSGNALWEGHQWKRIVDVVKV</sequence>
<name>A0ACD3AF95_9AGAR</name>
<reference evidence="1 2" key="1">
    <citation type="journal article" date="2019" name="Nat. Ecol. Evol.">
        <title>Megaphylogeny resolves global patterns of mushroom evolution.</title>
        <authorList>
            <person name="Varga T."/>
            <person name="Krizsan K."/>
            <person name="Foldi C."/>
            <person name="Dima B."/>
            <person name="Sanchez-Garcia M."/>
            <person name="Sanchez-Ramirez S."/>
            <person name="Szollosi G.J."/>
            <person name="Szarkandi J.G."/>
            <person name="Papp V."/>
            <person name="Albert L."/>
            <person name="Andreopoulos W."/>
            <person name="Angelini C."/>
            <person name="Antonin V."/>
            <person name="Barry K.W."/>
            <person name="Bougher N.L."/>
            <person name="Buchanan P."/>
            <person name="Buyck B."/>
            <person name="Bense V."/>
            <person name="Catcheside P."/>
            <person name="Chovatia M."/>
            <person name="Cooper J."/>
            <person name="Damon W."/>
            <person name="Desjardin D."/>
            <person name="Finy P."/>
            <person name="Geml J."/>
            <person name="Haridas S."/>
            <person name="Hughes K."/>
            <person name="Justo A."/>
            <person name="Karasinski D."/>
            <person name="Kautmanova I."/>
            <person name="Kiss B."/>
            <person name="Kocsube S."/>
            <person name="Kotiranta H."/>
            <person name="LaButti K.M."/>
            <person name="Lechner B.E."/>
            <person name="Liimatainen K."/>
            <person name="Lipzen A."/>
            <person name="Lukacs Z."/>
            <person name="Mihaltcheva S."/>
            <person name="Morgado L.N."/>
            <person name="Niskanen T."/>
            <person name="Noordeloos M.E."/>
            <person name="Ohm R.A."/>
            <person name="Ortiz-Santana B."/>
            <person name="Ovrebo C."/>
            <person name="Racz N."/>
            <person name="Riley R."/>
            <person name="Savchenko A."/>
            <person name="Shiryaev A."/>
            <person name="Soop K."/>
            <person name="Spirin V."/>
            <person name="Szebenyi C."/>
            <person name="Tomsovsky M."/>
            <person name="Tulloss R.E."/>
            <person name="Uehling J."/>
            <person name="Grigoriev I.V."/>
            <person name="Vagvolgyi C."/>
            <person name="Papp T."/>
            <person name="Martin F.M."/>
            <person name="Miettinen O."/>
            <person name="Hibbett D.S."/>
            <person name="Nagy L.G."/>
        </authorList>
    </citation>
    <scope>NUCLEOTIDE SEQUENCE [LARGE SCALE GENOMIC DNA]</scope>
    <source>
        <strain evidence="1 2">NL-1719</strain>
    </source>
</reference>